<feature type="transmembrane region" description="Helical" evidence="11">
    <location>
        <begin position="12"/>
        <end position="31"/>
    </location>
</feature>
<sequence length="292" mass="32994">MAKFTSHKKLALLFIAPQLLITLIFFIWPAFMALVQSVYFSDAFGLKQQFAGLSNFVDLFMDPEFSRAILITLIIAFSTAAATMGFGLLLAYLVFKRKKSQRIYKTLLLWPYAVAPAIAAILWRFLCQPGMGWFSGLMEHFGIHFNYLTHPGQALIVIIIAASWQQFSYNFLFFLAALKSLPRSLIDAAVIDGASSWQQFWQIIWPLLSPTTFFLLIMNLIYGFFETFGIIDILTSGGPGTSTSTLIYKSYRDGFVGMDPGSSASQSVILMLLVVVLTLLQFYFLEKRVHYK</sequence>
<dbReference type="CDD" id="cd06261">
    <property type="entry name" value="TM_PBP2"/>
    <property type="match status" value="1"/>
</dbReference>
<dbReference type="SUPFAM" id="SSF161098">
    <property type="entry name" value="MetI-like"/>
    <property type="match status" value="1"/>
</dbReference>
<protein>
    <recommendedName>
        <fullName evidence="10">sn-glycerol-3-phosphate transport system permease protein UgpA</fullName>
    </recommendedName>
</protein>
<organism evidence="13 14">
    <name type="scientific">Legionella quinlivanii</name>
    <dbReference type="NCBI Taxonomy" id="45073"/>
    <lineage>
        <taxon>Bacteria</taxon>
        <taxon>Pseudomonadati</taxon>
        <taxon>Pseudomonadota</taxon>
        <taxon>Gammaproteobacteria</taxon>
        <taxon>Legionellales</taxon>
        <taxon>Legionellaceae</taxon>
        <taxon>Legionella</taxon>
    </lineage>
</organism>
<feature type="transmembrane region" description="Helical" evidence="11">
    <location>
        <begin position="154"/>
        <end position="178"/>
    </location>
</feature>
<feature type="domain" description="ABC transmembrane type-1" evidence="12">
    <location>
        <begin position="69"/>
        <end position="281"/>
    </location>
</feature>
<feature type="transmembrane region" description="Helical" evidence="11">
    <location>
        <begin position="264"/>
        <end position="285"/>
    </location>
</feature>
<feature type="transmembrane region" description="Helical" evidence="11">
    <location>
        <begin position="203"/>
        <end position="225"/>
    </location>
</feature>
<comment type="caution">
    <text evidence="13">The sequence shown here is derived from an EMBL/GenBank/DDBJ whole genome shotgun (WGS) entry which is preliminary data.</text>
</comment>
<proteinExistence type="inferred from homology"/>
<evidence type="ECO:0000256" key="1">
    <source>
        <dbReference type="ARBA" id="ARBA00004429"/>
    </source>
</evidence>
<feature type="transmembrane region" description="Helical" evidence="11">
    <location>
        <begin position="68"/>
        <end position="95"/>
    </location>
</feature>
<evidence type="ECO:0000256" key="10">
    <source>
        <dbReference type="ARBA" id="ARBA00040780"/>
    </source>
</evidence>
<evidence type="ECO:0000256" key="8">
    <source>
        <dbReference type="ARBA" id="ARBA00022989"/>
    </source>
</evidence>
<gene>
    <name evidence="13" type="primary">ugpA</name>
    <name evidence="13" type="ORF">Lqui_0587</name>
</gene>
<dbReference type="InterPro" id="IPR035906">
    <property type="entry name" value="MetI-like_sf"/>
</dbReference>
<evidence type="ECO:0000256" key="4">
    <source>
        <dbReference type="ARBA" id="ARBA00022448"/>
    </source>
</evidence>
<evidence type="ECO:0000256" key="7">
    <source>
        <dbReference type="ARBA" id="ARBA00022692"/>
    </source>
</evidence>
<dbReference type="RefSeq" id="WP_058506699.1">
    <property type="nucleotide sequence ID" value="NZ_CAAAIK010000002.1"/>
</dbReference>
<name>A0A0W0Y4Z7_9GAMM</name>
<dbReference type="PROSITE" id="PS50928">
    <property type="entry name" value="ABC_TM1"/>
    <property type="match status" value="1"/>
</dbReference>
<evidence type="ECO:0000313" key="13">
    <source>
        <dbReference type="EMBL" id="KTD51743.1"/>
    </source>
</evidence>
<evidence type="ECO:0000256" key="2">
    <source>
        <dbReference type="ARBA" id="ARBA00008852"/>
    </source>
</evidence>
<keyword evidence="5" id="KW-1003">Cell membrane</keyword>
<dbReference type="Pfam" id="PF00528">
    <property type="entry name" value="BPD_transp_1"/>
    <property type="match status" value="1"/>
</dbReference>
<keyword evidence="8 11" id="KW-1133">Transmembrane helix</keyword>
<comment type="subcellular location">
    <subcellularLocation>
        <location evidence="1">Cell inner membrane</location>
        <topology evidence="1">Multi-pass membrane protein</topology>
    </subcellularLocation>
    <subcellularLocation>
        <location evidence="11">Cell membrane</location>
        <topology evidence="11">Multi-pass membrane protein</topology>
    </subcellularLocation>
</comment>
<evidence type="ECO:0000259" key="12">
    <source>
        <dbReference type="PROSITE" id="PS50928"/>
    </source>
</evidence>
<dbReference type="GO" id="GO:0055085">
    <property type="term" value="P:transmembrane transport"/>
    <property type="evidence" value="ECO:0007669"/>
    <property type="project" value="InterPro"/>
</dbReference>
<accession>A0A0W0Y4Z7</accession>
<evidence type="ECO:0000256" key="3">
    <source>
        <dbReference type="ARBA" id="ARBA00011557"/>
    </source>
</evidence>
<dbReference type="GO" id="GO:0005886">
    <property type="term" value="C:plasma membrane"/>
    <property type="evidence" value="ECO:0007669"/>
    <property type="project" value="UniProtKB-SubCell"/>
</dbReference>
<keyword evidence="7 11" id="KW-0812">Transmembrane</keyword>
<dbReference type="EMBL" id="LNYS01000006">
    <property type="protein sequence ID" value="KTD51743.1"/>
    <property type="molecule type" value="Genomic_DNA"/>
</dbReference>
<keyword evidence="6" id="KW-0997">Cell inner membrane</keyword>
<dbReference type="OrthoDB" id="9785347at2"/>
<evidence type="ECO:0000256" key="6">
    <source>
        <dbReference type="ARBA" id="ARBA00022519"/>
    </source>
</evidence>
<dbReference type="PANTHER" id="PTHR43227:SF9">
    <property type="entry name" value="SN-GLYCEROL-3-PHOSPHATE TRANSPORT SYSTEM PERMEASE PROTEIN UGPA"/>
    <property type="match status" value="1"/>
</dbReference>
<reference evidence="13 14" key="1">
    <citation type="submission" date="2015-11" db="EMBL/GenBank/DDBJ databases">
        <title>Genomic analysis of 38 Legionella species identifies large and diverse effector repertoires.</title>
        <authorList>
            <person name="Burstein D."/>
            <person name="Amaro F."/>
            <person name="Zusman T."/>
            <person name="Lifshitz Z."/>
            <person name="Cohen O."/>
            <person name="Gilbert J.A."/>
            <person name="Pupko T."/>
            <person name="Shuman H.A."/>
            <person name="Segal G."/>
        </authorList>
    </citation>
    <scope>NUCLEOTIDE SEQUENCE [LARGE SCALE GENOMIC DNA]</scope>
    <source>
        <strain evidence="13 14">CDC#1442-AUS-E</strain>
    </source>
</reference>
<evidence type="ECO:0000313" key="14">
    <source>
        <dbReference type="Proteomes" id="UP000054618"/>
    </source>
</evidence>
<evidence type="ECO:0000256" key="5">
    <source>
        <dbReference type="ARBA" id="ARBA00022475"/>
    </source>
</evidence>
<feature type="transmembrane region" description="Helical" evidence="11">
    <location>
        <begin position="107"/>
        <end position="126"/>
    </location>
</feature>
<dbReference type="InterPro" id="IPR050809">
    <property type="entry name" value="UgpAE/MalFG_permease"/>
</dbReference>
<keyword evidence="14" id="KW-1185">Reference proteome</keyword>
<dbReference type="PATRIC" id="fig|45073.5.peg.618"/>
<keyword evidence="4 11" id="KW-0813">Transport</keyword>
<dbReference type="PANTHER" id="PTHR43227">
    <property type="entry name" value="BLL4140 PROTEIN"/>
    <property type="match status" value="1"/>
</dbReference>
<dbReference type="Gene3D" id="1.10.3720.10">
    <property type="entry name" value="MetI-like"/>
    <property type="match status" value="1"/>
</dbReference>
<dbReference type="Proteomes" id="UP000054618">
    <property type="component" value="Unassembled WGS sequence"/>
</dbReference>
<comment type="subunit">
    <text evidence="3">The complex is composed of two ATP-binding proteins (UgpC), two transmembrane proteins (UgpA and UgpE) and a solute-binding protein (UgpB).</text>
</comment>
<dbReference type="InterPro" id="IPR000515">
    <property type="entry name" value="MetI-like"/>
</dbReference>
<dbReference type="AlphaFoldDB" id="A0A0W0Y4Z7"/>
<evidence type="ECO:0000256" key="11">
    <source>
        <dbReference type="RuleBase" id="RU363032"/>
    </source>
</evidence>
<keyword evidence="9 11" id="KW-0472">Membrane</keyword>
<comment type="similarity">
    <text evidence="2">Belongs to the binding-protein-dependent transport system permease family. UgpAE subfamily.</text>
</comment>
<dbReference type="STRING" id="45073.Lqui_0587"/>
<evidence type="ECO:0000256" key="9">
    <source>
        <dbReference type="ARBA" id="ARBA00023136"/>
    </source>
</evidence>